<name>A0A117IDD9_MYCFO</name>
<reference evidence="2" key="2">
    <citation type="submission" date="2016-02" db="EMBL/GenBank/DDBJ databases">
        <title>Draft genome sequence of five rapidly growing Mycobacterium species.</title>
        <authorList>
            <person name="Katahira K."/>
            <person name="Gotou Y."/>
            <person name="Iida K."/>
            <person name="Ogura Y."/>
            <person name="Hayashi T."/>
        </authorList>
    </citation>
    <scope>NUCLEOTIDE SEQUENCE [LARGE SCALE GENOMIC DNA]</scope>
    <source>
        <strain evidence="2">JCM6368</strain>
    </source>
</reference>
<protein>
    <submittedName>
        <fullName evidence="1">LacI family transcriptional regulator, sucrose operon repressor</fullName>
    </submittedName>
</protein>
<accession>A0A117IDD9</accession>
<dbReference type="EMBL" id="BCSZ01000010">
    <property type="protein sequence ID" value="GAT00951.1"/>
    <property type="molecule type" value="Genomic_DNA"/>
</dbReference>
<dbReference type="Proteomes" id="UP000069705">
    <property type="component" value="Unassembled WGS sequence"/>
</dbReference>
<sequence>MIQSVLNTQLTSADIQGTADIVDGNLRRTAKDYWAEYRITAPRAYGGRSHAEKRSVGAEHEQLFSKLIPFNPLFGGFLKPETEGEITASSMAIGGEDGQQPVPSGVYPIYDAMVSERVHDLAQDPAHWPRSRTLLFAFPVGRNLAAARRNRARIINQLPRSWQIEPAQPHDMDWLWTASIHRGVLLMPSLADKGKIADFHPAHFDDGAKEDDIEGYNSLNRPAVIKISPKQAPPAYQVILKANFPIGRLEFPGGTELFSVLDSTRLHADWAIRCTHIPHAQVVESNKDAHKVIESNKYETALEPQQVDEDAIAEALLEDYDTKTALGKGDSVWFTVLIAIGGPTLEAVDEIHAVIEQVFTHLKIDFARIGGLQLHQWAAMLPGNTVSPLVHPAMGDELDIAAFSEMVPFTHSRVGTATGPVFGRNLKSGLSDLFRVNTRAILKANLPANLVLAGGLGAGKTTILKTGMLYDAALGHLFAGYDRTEMAELAKIAALVEGHVILDLLDPKVSIDSLKTFRHDPGKAGRHAFNMFINLLQFGMKSDEAVALSEALTKDSIVSNELISNRRLMEHLLDSKDPVAQRVGRFLRMWCNFDFARALFDDTLPAVDYRAPAFIIRTYGMPAATAAELHNEHLASRMSPEKLFMEAVYEMTGYALREVYFNTPDTVCSIYLPEAWHLARKPIGQEMIEILNHDSRKHGCTLWMDSHLLKQDFLPGQTALMGIRIVGHTEEEGALDNLELAGLHPESNPEFLTDVTQNFRTGQFLVRFFTQIGAIETFLPTDAAARAAMNTTFQGAW</sequence>
<dbReference type="Pfam" id="PF12846">
    <property type="entry name" value="AAA_10"/>
    <property type="match status" value="1"/>
</dbReference>
<organism evidence="1 2">
    <name type="scientific">Mycolicibacterium fortuitum subsp. acetamidolyticum</name>
    <dbReference type="NCBI Taxonomy" id="144550"/>
    <lineage>
        <taxon>Bacteria</taxon>
        <taxon>Bacillati</taxon>
        <taxon>Actinomycetota</taxon>
        <taxon>Actinomycetes</taxon>
        <taxon>Mycobacteriales</taxon>
        <taxon>Mycobacteriaceae</taxon>
        <taxon>Mycolicibacterium</taxon>
    </lineage>
</organism>
<dbReference type="AlphaFoldDB" id="A0A117IDD9"/>
<dbReference type="RefSeq" id="WP_061262674.1">
    <property type="nucleotide sequence ID" value="NZ_BCSZ01000010.1"/>
</dbReference>
<evidence type="ECO:0000313" key="2">
    <source>
        <dbReference type="Proteomes" id="UP000069705"/>
    </source>
</evidence>
<reference evidence="1 2" key="1">
    <citation type="journal article" date="2016" name="Genome Announc.">
        <title>Draft Genome Sequences of Five Rapidly Growing Mycobacterium Species, M. thermoresistibile, M. fortuitum subsp. acetamidolyticum, M. canariasense, M. brisbanense, and M. novocastrense.</title>
        <authorList>
            <person name="Katahira K."/>
            <person name="Ogura Y."/>
            <person name="Gotoh Y."/>
            <person name="Hayashi T."/>
        </authorList>
    </citation>
    <scope>NUCLEOTIDE SEQUENCE [LARGE SCALE GENOMIC DNA]</scope>
    <source>
        <strain evidence="1 2">JCM6368</strain>
    </source>
</reference>
<evidence type="ECO:0000313" key="1">
    <source>
        <dbReference type="EMBL" id="GAT00951.1"/>
    </source>
</evidence>
<gene>
    <name evidence="1" type="ORF">RMCFA_1065</name>
</gene>
<comment type="caution">
    <text evidence="1">The sequence shown here is derived from an EMBL/GenBank/DDBJ whole genome shotgun (WGS) entry which is preliminary data.</text>
</comment>
<proteinExistence type="predicted"/>